<sequence length="335" mass="35147">MSWGADVAEAFGDALDAELADALLDSVDDVVDDALASQLDEISGGGGCVVVDVDARDPVFVAAGARLLFARGATAVRAVADDGVAPPAERFAVRVAAGGVARCGAAAVVVETATRRRCRALDDVLDSFVHCGGRARNPEAAFRDAFARRQKQGLEATAAAAAALGDVAEAAKTDEARDVGGGRATIMARRAGAGSRATARYVAAPWEARWARDIRQLEGDDDDWAKGCAAVAADVDKVNRWLRWIERRAEGRSPPADGEVLSAWADDGGCDGWAPIEPLIGHLRHPLFHCVGPEKDTFALMFSKAFIALPRAAEVGANRPGTKTFFFDAGASVYD</sequence>
<dbReference type="AlphaFoldDB" id="F0YQS1"/>
<dbReference type="KEGG" id="aaf:AURANDRAFT_68787"/>
<dbReference type="RefSeq" id="XP_009042765.1">
    <property type="nucleotide sequence ID" value="XM_009044517.1"/>
</dbReference>
<dbReference type="Proteomes" id="UP000002729">
    <property type="component" value="Unassembled WGS sequence"/>
</dbReference>
<dbReference type="GeneID" id="20227025"/>
<dbReference type="InParanoid" id="F0YQS1"/>
<name>F0YQS1_AURAN</name>
<reference evidence="1 2" key="1">
    <citation type="journal article" date="2011" name="Proc. Natl. Acad. Sci. U.S.A.">
        <title>Niche of harmful alga Aureococcus anophagefferens revealed through ecogenomics.</title>
        <authorList>
            <person name="Gobler C.J."/>
            <person name="Berry D.L."/>
            <person name="Dyhrman S.T."/>
            <person name="Wilhelm S.W."/>
            <person name="Salamov A."/>
            <person name="Lobanov A.V."/>
            <person name="Zhang Y."/>
            <person name="Collier J.L."/>
            <person name="Wurch L.L."/>
            <person name="Kustka A.B."/>
            <person name="Dill B.D."/>
            <person name="Shah M."/>
            <person name="VerBerkmoes N.C."/>
            <person name="Kuo A."/>
            <person name="Terry A."/>
            <person name="Pangilinan J."/>
            <person name="Lindquist E.A."/>
            <person name="Lucas S."/>
            <person name="Paulsen I.T."/>
            <person name="Hattenrath-Lehmann T.K."/>
            <person name="Talmage S.C."/>
            <person name="Walker E.A."/>
            <person name="Koch F."/>
            <person name="Burson A.M."/>
            <person name="Marcoval M.A."/>
            <person name="Tang Y.Z."/>
            <person name="Lecleir G.R."/>
            <person name="Coyne K.J."/>
            <person name="Berg G.M."/>
            <person name="Bertrand E.M."/>
            <person name="Saito M.A."/>
            <person name="Gladyshev V.N."/>
            <person name="Grigoriev I.V."/>
        </authorList>
    </citation>
    <scope>NUCLEOTIDE SEQUENCE [LARGE SCALE GENOMIC DNA]</scope>
    <source>
        <strain evidence="2">CCMP 1984</strain>
    </source>
</reference>
<evidence type="ECO:0000313" key="1">
    <source>
        <dbReference type="EMBL" id="EGB02538.1"/>
    </source>
</evidence>
<evidence type="ECO:0000313" key="2">
    <source>
        <dbReference type="Proteomes" id="UP000002729"/>
    </source>
</evidence>
<dbReference type="EMBL" id="GL833451">
    <property type="protein sequence ID" value="EGB02538.1"/>
    <property type="molecule type" value="Genomic_DNA"/>
</dbReference>
<organism evidence="2">
    <name type="scientific">Aureococcus anophagefferens</name>
    <name type="common">Harmful bloom alga</name>
    <dbReference type="NCBI Taxonomy" id="44056"/>
    <lineage>
        <taxon>Eukaryota</taxon>
        <taxon>Sar</taxon>
        <taxon>Stramenopiles</taxon>
        <taxon>Ochrophyta</taxon>
        <taxon>Pelagophyceae</taxon>
        <taxon>Pelagomonadales</taxon>
        <taxon>Pelagomonadaceae</taxon>
        <taxon>Aureococcus</taxon>
    </lineage>
</organism>
<keyword evidence="2" id="KW-1185">Reference proteome</keyword>
<protein>
    <submittedName>
        <fullName evidence="1">Uncharacterized protein</fullName>
    </submittedName>
</protein>
<gene>
    <name evidence="1" type="ORF">AURANDRAFT_68787</name>
</gene>
<accession>F0YQS1</accession>
<proteinExistence type="predicted"/>
<feature type="non-terminal residue" evidence="1">
    <location>
        <position position="335"/>
    </location>
</feature>